<proteinExistence type="inferred from homology"/>
<dbReference type="InterPro" id="IPR014721">
    <property type="entry name" value="Ribsml_uS5_D2-typ_fold_subgr"/>
</dbReference>
<dbReference type="PANTHER" id="PTHR33992:SF1">
    <property type="entry name" value="RIBONUCLEASE P PROTEIN COMPONENT"/>
    <property type="match status" value="1"/>
</dbReference>
<accession>A0ABU7ML57</accession>
<gene>
    <name evidence="6 8" type="primary">rnpA</name>
    <name evidence="8" type="ORF">V2E24_01600</name>
</gene>
<dbReference type="NCBIfam" id="TIGR00188">
    <property type="entry name" value="rnpA"/>
    <property type="match status" value="1"/>
</dbReference>
<dbReference type="Proteomes" id="UP001344817">
    <property type="component" value="Unassembled WGS sequence"/>
</dbReference>
<keyword evidence="5 6" id="KW-0694">RNA-binding</keyword>
<evidence type="ECO:0000256" key="7">
    <source>
        <dbReference type="NCBIfam" id="TIGR00188"/>
    </source>
</evidence>
<dbReference type="PANTHER" id="PTHR33992">
    <property type="entry name" value="RIBONUCLEASE P PROTEIN COMPONENT"/>
    <property type="match status" value="1"/>
</dbReference>
<evidence type="ECO:0000256" key="3">
    <source>
        <dbReference type="ARBA" id="ARBA00022759"/>
    </source>
</evidence>
<keyword evidence="3 6" id="KW-0255">Endonuclease</keyword>
<comment type="catalytic activity">
    <reaction evidence="6">
        <text>Endonucleolytic cleavage of RNA, removing 5'-extranucleotides from tRNA precursor.</text>
        <dbReference type="EC" id="3.1.26.5"/>
    </reaction>
</comment>
<dbReference type="Pfam" id="PF00825">
    <property type="entry name" value="Ribonuclease_P"/>
    <property type="match status" value="1"/>
</dbReference>
<dbReference type="EMBL" id="JAZDWZ010000004">
    <property type="protein sequence ID" value="MEE3928271.1"/>
    <property type="molecule type" value="Genomic_DNA"/>
</dbReference>
<reference evidence="8" key="1">
    <citation type="submission" date="2024-01" db="EMBL/GenBank/DDBJ databases">
        <title>Genome sequence of Mycoplasma ciconiae type strain DSM 25251.</title>
        <authorList>
            <person name="Spergser J."/>
        </authorList>
    </citation>
    <scope>NUCLEOTIDE SEQUENCE [LARGE SCALE GENOMIC DNA]</scope>
    <source>
        <strain evidence="8">DSM 25251</strain>
    </source>
</reference>
<dbReference type="EC" id="3.1.26.5" evidence="6 7"/>
<sequence>MKTQYRLKKNWEFDKLLKSNSQLVNKYIIVYYTKSKSFKAGITVPKKFAGAVGRNFYKRQMRSILNELDVFDLKYNFVFIIRKEFLNTDFSVKKNAIGKLIEKLKNEKKQ</sequence>
<dbReference type="InterPro" id="IPR000100">
    <property type="entry name" value="RNase_P"/>
</dbReference>
<evidence type="ECO:0000313" key="9">
    <source>
        <dbReference type="Proteomes" id="UP001344817"/>
    </source>
</evidence>
<keyword evidence="1 6" id="KW-0819">tRNA processing</keyword>
<keyword evidence="4 6" id="KW-0378">Hydrolase</keyword>
<dbReference type="HAMAP" id="MF_00227">
    <property type="entry name" value="RNase_P"/>
    <property type="match status" value="1"/>
</dbReference>
<dbReference type="Gene3D" id="3.30.230.10">
    <property type="match status" value="1"/>
</dbReference>
<keyword evidence="2 6" id="KW-0540">Nuclease</keyword>
<dbReference type="GO" id="GO:0004526">
    <property type="term" value="F:ribonuclease P activity"/>
    <property type="evidence" value="ECO:0007669"/>
    <property type="project" value="UniProtKB-EC"/>
</dbReference>
<evidence type="ECO:0000256" key="5">
    <source>
        <dbReference type="ARBA" id="ARBA00022884"/>
    </source>
</evidence>
<dbReference type="InterPro" id="IPR020568">
    <property type="entry name" value="Ribosomal_Su5_D2-typ_SF"/>
</dbReference>
<evidence type="ECO:0000256" key="6">
    <source>
        <dbReference type="HAMAP-Rule" id="MF_00227"/>
    </source>
</evidence>
<comment type="similarity">
    <text evidence="6">Belongs to the RnpA family.</text>
</comment>
<comment type="caution">
    <text evidence="8">The sequence shown here is derived from an EMBL/GenBank/DDBJ whole genome shotgun (WGS) entry which is preliminary data.</text>
</comment>
<dbReference type="RefSeq" id="WP_330500684.1">
    <property type="nucleotide sequence ID" value="NZ_JAZDWZ010000004.1"/>
</dbReference>
<evidence type="ECO:0000256" key="2">
    <source>
        <dbReference type="ARBA" id="ARBA00022722"/>
    </source>
</evidence>
<name>A0ABU7ML57_9BACT</name>
<protein>
    <recommendedName>
        <fullName evidence="6 7">Ribonuclease P protein component</fullName>
        <shortName evidence="6">RNase P protein</shortName>
        <shortName evidence="6">RNaseP protein</shortName>
        <ecNumber evidence="6 7">3.1.26.5</ecNumber>
    </recommendedName>
    <alternativeName>
        <fullName evidence="6">Protein C5</fullName>
    </alternativeName>
</protein>
<organism evidence="8 9">
    <name type="scientific">Mycoplasmopsis ciconiae</name>
    <dbReference type="NCBI Taxonomy" id="561067"/>
    <lineage>
        <taxon>Bacteria</taxon>
        <taxon>Bacillati</taxon>
        <taxon>Mycoplasmatota</taxon>
        <taxon>Mycoplasmoidales</taxon>
        <taxon>Metamycoplasmataceae</taxon>
        <taxon>Mycoplasmopsis</taxon>
    </lineage>
</organism>
<dbReference type="SUPFAM" id="SSF54211">
    <property type="entry name" value="Ribosomal protein S5 domain 2-like"/>
    <property type="match status" value="1"/>
</dbReference>
<evidence type="ECO:0000256" key="4">
    <source>
        <dbReference type="ARBA" id="ARBA00022801"/>
    </source>
</evidence>
<comment type="subunit">
    <text evidence="6">Consists of a catalytic RNA component (M1 or rnpB) and a protein subunit.</text>
</comment>
<keyword evidence="9" id="KW-1185">Reference proteome</keyword>
<comment type="function">
    <text evidence="6">RNaseP catalyzes the removal of the 5'-leader sequence from pre-tRNA to produce the mature 5'-terminus. It can also cleave other RNA substrates such as 4.5S RNA. The protein component plays an auxiliary but essential role in vivo by binding to the 5'-leader sequence and broadening the substrate specificity of the ribozyme.</text>
</comment>
<evidence type="ECO:0000256" key="1">
    <source>
        <dbReference type="ARBA" id="ARBA00022694"/>
    </source>
</evidence>
<evidence type="ECO:0000313" key="8">
    <source>
        <dbReference type="EMBL" id="MEE3928271.1"/>
    </source>
</evidence>